<sequence>MNMADGGTGEFDTTYSEVEELFRKGLPKDDAARKQSPPNDHDCPKHGIALYYEKISEEDATVLRQMLSTGPAVRKLYISKMSLAAFRTAFDELEVSSKLENVYFGVDCQREDFSINLSVAFGRLWSLELSCHNVGSGFAKELARYIQESESLTKMVIWDSCGGDKGAAIIIKALRKNRTLKKFTLAEMELSPDMLITFAEMLATNSTLKQLDVRTACSVKKDKVSWLLQRNRYADVFKRLDITWPEQLLPELAVLVRSQACCSELAVSVASIVDDEALRKFSEAVATDTKIRDLCVYFVKATDDGTGSALEDTLKKRHDAVDEREDRDGAIEDTVDALCDGIAPGKRMRIHRDISSNKRVKHDNQRQLVGILGAVKKNRSIRKFAISTELVTPEMATSLSELLAVNQTLTHVQVCIIQEISSNDADTIRRGLRKNSTLTHFNVSSEENESVTNLKR</sequence>
<reference evidence="2" key="2">
    <citation type="submission" date="2021-09" db="EMBL/GenBank/DDBJ databases">
        <authorList>
            <person name="Jia N."/>
            <person name="Wang J."/>
            <person name="Shi W."/>
            <person name="Du L."/>
            <person name="Sun Y."/>
            <person name="Zhan W."/>
            <person name="Jiang J."/>
            <person name="Wang Q."/>
            <person name="Zhang B."/>
            <person name="Ji P."/>
            <person name="Sakyi L.B."/>
            <person name="Cui X."/>
            <person name="Yuan T."/>
            <person name="Jiang B."/>
            <person name="Yang W."/>
            <person name="Lam T.T.-Y."/>
            <person name="Chang Q."/>
            <person name="Ding S."/>
            <person name="Wang X."/>
            <person name="Zhu J."/>
            <person name="Ruan X."/>
            <person name="Zhao L."/>
            <person name="Wei J."/>
            <person name="Que T."/>
            <person name="Du C."/>
            <person name="Cheng J."/>
            <person name="Dai P."/>
            <person name="Han X."/>
            <person name="Huang E."/>
            <person name="Gao Y."/>
            <person name="Liu J."/>
            <person name="Shao H."/>
            <person name="Ye R."/>
            <person name="Li L."/>
            <person name="Wei W."/>
            <person name="Wang X."/>
            <person name="Wang C."/>
            <person name="Huo Q."/>
            <person name="Li W."/>
            <person name="Guo W."/>
            <person name="Chen H."/>
            <person name="Chen S."/>
            <person name="Zhou L."/>
            <person name="Zhou L."/>
            <person name="Ni X."/>
            <person name="Tian J."/>
            <person name="Zhou Y."/>
            <person name="Sheng Y."/>
            <person name="Liu T."/>
            <person name="Pan Y."/>
            <person name="Xia L."/>
            <person name="Li J."/>
            <person name="Zhao F."/>
            <person name="Cao W."/>
        </authorList>
    </citation>
    <scope>NUCLEOTIDE SEQUENCE</scope>
    <source>
        <strain evidence="2">Rsan-2018</strain>
        <tissue evidence="2">Larvae</tissue>
    </source>
</reference>
<comment type="caution">
    <text evidence="2">The sequence shown here is derived from an EMBL/GenBank/DDBJ whole genome shotgun (WGS) entry which is preliminary data.</text>
</comment>
<dbReference type="PANTHER" id="PTHR24111:SF0">
    <property type="entry name" value="LEUCINE-RICH REPEAT-CONTAINING PROTEIN"/>
    <property type="match status" value="1"/>
</dbReference>
<dbReference type="InterPro" id="IPR052201">
    <property type="entry name" value="LRR-containing_regulator"/>
</dbReference>
<dbReference type="SUPFAM" id="SSF52047">
    <property type="entry name" value="RNI-like"/>
    <property type="match status" value="1"/>
</dbReference>
<dbReference type="VEuPathDB" id="VectorBase:RSAN_030484"/>
<dbReference type="AlphaFoldDB" id="A0A9D4QDB9"/>
<dbReference type="EMBL" id="JABSTV010001246">
    <property type="protein sequence ID" value="KAH7975735.1"/>
    <property type="molecule type" value="Genomic_DNA"/>
</dbReference>
<evidence type="ECO:0000313" key="2">
    <source>
        <dbReference type="EMBL" id="KAH7975735.1"/>
    </source>
</evidence>
<reference evidence="2" key="1">
    <citation type="journal article" date="2020" name="Cell">
        <title>Large-Scale Comparative Analyses of Tick Genomes Elucidate Their Genetic Diversity and Vector Capacities.</title>
        <authorList>
            <consortium name="Tick Genome and Microbiome Consortium (TIGMIC)"/>
            <person name="Jia N."/>
            <person name="Wang J."/>
            <person name="Shi W."/>
            <person name="Du L."/>
            <person name="Sun Y."/>
            <person name="Zhan W."/>
            <person name="Jiang J.F."/>
            <person name="Wang Q."/>
            <person name="Zhang B."/>
            <person name="Ji P."/>
            <person name="Bell-Sakyi L."/>
            <person name="Cui X.M."/>
            <person name="Yuan T.T."/>
            <person name="Jiang B.G."/>
            <person name="Yang W.F."/>
            <person name="Lam T.T."/>
            <person name="Chang Q.C."/>
            <person name="Ding S.J."/>
            <person name="Wang X.J."/>
            <person name="Zhu J.G."/>
            <person name="Ruan X.D."/>
            <person name="Zhao L."/>
            <person name="Wei J.T."/>
            <person name="Ye R.Z."/>
            <person name="Que T.C."/>
            <person name="Du C.H."/>
            <person name="Zhou Y.H."/>
            <person name="Cheng J.X."/>
            <person name="Dai P.F."/>
            <person name="Guo W.B."/>
            <person name="Han X.H."/>
            <person name="Huang E.J."/>
            <person name="Li L.F."/>
            <person name="Wei W."/>
            <person name="Gao Y.C."/>
            <person name="Liu J.Z."/>
            <person name="Shao H.Z."/>
            <person name="Wang X."/>
            <person name="Wang C.C."/>
            <person name="Yang T.C."/>
            <person name="Huo Q.B."/>
            <person name="Li W."/>
            <person name="Chen H.Y."/>
            <person name="Chen S.E."/>
            <person name="Zhou L.G."/>
            <person name="Ni X.B."/>
            <person name="Tian J.H."/>
            <person name="Sheng Y."/>
            <person name="Liu T."/>
            <person name="Pan Y.S."/>
            <person name="Xia L.Y."/>
            <person name="Li J."/>
            <person name="Zhao F."/>
            <person name="Cao W.C."/>
        </authorList>
    </citation>
    <scope>NUCLEOTIDE SEQUENCE</scope>
    <source>
        <strain evidence="2">Rsan-2018</strain>
    </source>
</reference>
<dbReference type="Gene3D" id="3.80.10.10">
    <property type="entry name" value="Ribonuclease Inhibitor"/>
    <property type="match status" value="2"/>
</dbReference>
<name>A0A9D4QDB9_RHISA</name>
<keyword evidence="3" id="KW-1185">Reference proteome</keyword>
<dbReference type="PANTHER" id="PTHR24111">
    <property type="entry name" value="LEUCINE-RICH REPEAT-CONTAINING PROTEIN 34"/>
    <property type="match status" value="1"/>
</dbReference>
<evidence type="ECO:0000313" key="3">
    <source>
        <dbReference type="Proteomes" id="UP000821837"/>
    </source>
</evidence>
<accession>A0A9D4QDB9</accession>
<keyword evidence="1" id="KW-0677">Repeat</keyword>
<evidence type="ECO:0000256" key="1">
    <source>
        <dbReference type="ARBA" id="ARBA00022737"/>
    </source>
</evidence>
<dbReference type="Proteomes" id="UP000821837">
    <property type="component" value="Chromosome 10"/>
</dbReference>
<organism evidence="2 3">
    <name type="scientific">Rhipicephalus sanguineus</name>
    <name type="common">Brown dog tick</name>
    <name type="synonym">Ixodes sanguineus</name>
    <dbReference type="NCBI Taxonomy" id="34632"/>
    <lineage>
        <taxon>Eukaryota</taxon>
        <taxon>Metazoa</taxon>
        <taxon>Ecdysozoa</taxon>
        <taxon>Arthropoda</taxon>
        <taxon>Chelicerata</taxon>
        <taxon>Arachnida</taxon>
        <taxon>Acari</taxon>
        <taxon>Parasitiformes</taxon>
        <taxon>Ixodida</taxon>
        <taxon>Ixodoidea</taxon>
        <taxon>Ixodidae</taxon>
        <taxon>Rhipicephalinae</taxon>
        <taxon>Rhipicephalus</taxon>
        <taxon>Rhipicephalus</taxon>
    </lineage>
</organism>
<dbReference type="InterPro" id="IPR032675">
    <property type="entry name" value="LRR_dom_sf"/>
</dbReference>
<protein>
    <submittedName>
        <fullName evidence="2">Uncharacterized protein</fullName>
    </submittedName>
</protein>
<gene>
    <name evidence="2" type="ORF">HPB52_004655</name>
</gene>
<proteinExistence type="predicted"/>